<organism evidence="1 2">
    <name type="scientific">Koribacter versatilis (strain Ellin345)</name>
    <dbReference type="NCBI Taxonomy" id="204669"/>
    <lineage>
        <taxon>Bacteria</taxon>
        <taxon>Pseudomonadati</taxon>
        <taxon>Acidobacteriota</taxon>
        <taxon>Terriglobia</taxon>
        <taxon>Terriglobales</taxon>
        <taxon>Candidatus Korobacteraceae</taxon>
        <taxon>Candidatus Korobacter</taxon>
    </lineage>
</organism>
<gene>
    <name evidence="1" type="ordered locus">Acid345_4739</name>
</gene>
<sequence length="102" mass="11797">MSLDRIVGQWTRSDTPARIEIRSVRDDGRLDASYYNPHSIHIETAAAKKERDYVRVYLKLQDPSEPGSTYRLNYDPALDVMRGDYYDGVARQKNEVAFARSK</sequence>
<dbReference type="EMBL" id="CP000360">
    <property type="protein sequence ID" value="ABF43738.1"/>
    <property type="molecule type" value="Genomic_DNA"/>
</dbReference>
<dbReference type="AlphaFoldDB" id="Q1IHB2"/>
<dbReference type="HOGENOM" id="CLU_2273647_0_0_0"/>
<accession>Q1IHB2</accession>
<evidence type="ECO:0000313" key="2">
    <source>
        <dbReference type="Proteomes" id="UP000002432"/>
    </source>
</evidence>
<protein>
    <submittedName>
        <fullName evidence="1">Uncharacterized protein</fullName>
    </submittedName>
</protein>
<dbReference type="KEGG" id="aba:Acid345_4739"/>
<dbReference type="eggNOG" id="ENOG50335P6">
    <property type="taxonomic scope" value="Bacteria"/>
</dbReference>
<reference evidence="1 2" key="1">
    <citation type="journal article" date="2009" name="Appl. Environ. Microbiol.">
        <title>Three genomes from the phylum Acidobacteria provide insight into the lifestyles of these microorganisms in soils.</title>
        <authorList>
            <person name="Ward N.L."/>
            <person name="Challacombe J.F."/>
            <person name="Janssen P.H."/>
            <person name="Henrissat B."/>
            <person name="Coutinho P.M."/>
            <person name="Wu M."/>
            <person name="Xie G."/>
            <person name="Haft D.H."/>
            <person name="Sait M."/>
            <person name="Badger J."/>
            <person name="Barabote R.D."/>
            <person name="Bradley B."/>
            <person name="Brettin T.S."/>
            <person name="Brinkac L.M."/>
            <person name="Bruce D."/>
            <person name="Creasy T."/>
            <person name="Daugherty S.C."/>
            <person name="Davidsen T.M."/>
            <person name="DeBoy R.T."/>
            <person name="Detter J.C."/>
            <person name="Dodson R.J."/>
            <person name="Durkin A.S."/>
            <person name="Ganapathy A."/>
            <person name="Gwinn-Giglio M."/>
            <person name="Han C.S."/>
            <person name="Khouri H."/>
            <person name="Kiss H."/>
            <person name="Kothari S.P."/>
            <person name="Madupu R."/>
            <person name="Nelson K.E."/>
            <person name="Nelson W.C."/>
            <person name="Paulsen I."/>
            <person name="Penn K."/>
            <person name="Ren Q."/>
            <person name="Rosovitz M.J."/>
            <person name="Selengut J.D."/>
            <person name="Shrivastava S."/>
            <person name="Sullivan S.A."/>
            <person name="Tapia R."/>
            <person name="Thompson L.S."/>
            <person name="Watkins K.L."/>
            <person name="Yang Q."/>
            <person name="Yu C."/>
            <person name="Zafar N."/>
            <person name="Zhou L."/>
            <person name="Kuske C.R."/>
        </authorList>
    </citation>
    <scope>NUCLEOTIDE SEQUENCE [LARGE SCALE GENOMIC DNA]</scope>
    <source>
        <strain evidence="1 2">Ellin345</strain>
    </source>
</reference>
<dbReference type="EnsemblBacteria" id="ABF43738">
    <property type="protein sequence ID" value="ABF43738"/>
    <property type="gene ID" value="Acid345_4739"/>
</dbReference>
<dbReference type="STRING" id="204669.Acid345_4739"/>
<keyword evidence="2" id="KW-1185">Reference proteome</keyword>
<dbReference type="Proteomes" id="UP000002432">
    <property type="component" value="Chromosome"/>
</dbReference>
<proteinExistence type="predicted"/>
<name>Q1IHB2_KORVE</name>
<evidence type="ECO:0000313" key="1">
    <source>
        <dbReference type="EMBL" id="ABF43738.1"/>
    </source>
</evidence>